<keyword evidence="2" id="KW-1185">Reference proteome</keyword>
<evidence type="ECO:0000313" key="1">
    <source>
        <dbReference type="EMBL" id="WYY26374.1"/>
    </source>
</evidence>
<gene>
    <name evidence="1" type="ORF">AshY1_02430</name>
</gene>
<organism evidence="1 2">
    <name type="scientific">Ash yellows phytoplasma</name>
    <dbReference type="NCBI Taxonomy" id="35780"/>
    <lineage>
        <taxon>Bacteria</taxon>
        <taxon>Bacillati</taxon>
        <taxon>Mycoplasmatota</taxon>
        <taxon>Mollicutes</taxon>
        <taxon>Acholeplasmatales</taxon>
        <taxon>Acholeplasmataceae</taxon>
        <taxon>Candidatus Phytoplasma</taxon>
        <taxon>16SrVII (Ash yellows group)</taxon>
    </lineage>
</organism>
<reference evidence="1" key="1">
    <citation type="submission" date="2024-03" db="EMBL/GenBank/DDBJ databases">
        <title>The Complete Genome of 'Candidatus Phytoplasma fraxini' AshY1 from the Ash Yellows Group.</title>
        <authorList>
            <person name="Boehm J.W."/>
            <person name="Huettel B."/>
            <person name="Schneider B."/>
            <person name="Kube M."/>
        </authorList>
    </citation>
    <scope>NUCLEOTIDE SEQUENCE [LARGE SCALE GENOMIC DNA]</scope>
    <source>
        <strain evidence="1">AshY1</strain>
    </source>
</reference>
<evidence type="ECO:0000313" key="2">
    <source>
        <dbReference type="Proteomes" id="UP001484199"/>
    </source>
</evidence>
<sequence length="38" mass="4308">MRSIATLCYNKIIEMKGSVIMATNNNQITIFDVANYII</sequence>
<proteinExistence type="predicted"/>
<dbReference type="EMBL" id="CP146843">
    <property type="protein sequence ID" value="WYY26374.1"/>
    <property type="molecule type" value="Genomic_DNA"/>
</dbReference>
<dbReference type="Proteomes" id="UP001484199">
    <property type="component" value="Chromosome"/>
</dbReference>
<protein>
    <submittedName>
        <fullName evidence="1">Uncharacterized protein</fullName>
    </submittedName>
</protein>
<name>A0ABZ2U7Z7_ASHYP</name>
<accession>A0ABZ2U7Z7</accession>